<evidence type="ECO:0000256" key="1">
    <source>
        <dbReference type="ARBA" id="ARBA00008434"/>
    </source>
</evidence>
<keyword evidence="2" id="KW-0689">Ribosomal protein</keyword>
<evidence type="ECO:0000313" key="4">
    <source>
        <dbReference type="EMBL" id="CAK8686236.1"/>
    </source>
</evidence>
<keyword evidence="5" id="KW-1185">Reference proteome</keyword>
<dbReference type="PANTHER" id="PTHR46685:SF1">
    <property type="entry name" value="SMALL RIBOSOMAL SUBUNIT PROTEIN US15M"/>
    <property type="match status" value="1"/>
</dbReference>
<comment type="caution">
    <text evidence="4">The sequence shown here is derived from an EMBL/GenBank/DDBJ whole genome shotgun (WGS) entry which is preliminary data.</text>
</comment>
<accession>A0ABP0G5X2</accession>
<evidence type="ECO:0000256" key="3">
    <source>
        <dbReference type="ARBA" id="ARBA00023274"/>
    </source>
</evidence>
<sequence>MLKSSLFCLRRFFDKKLLTGSLEWKRSVASKITKPSKLSRFKPDNFFKDVDRSRLMVQYEGIPELNAADERVRKLFTIAYGNSNDVYRKKNEILKSKLQPRATGSCASVVDRIVQLTVDIKVAQKRYFLNRTKFKRFKFRFYNLYNKRAELLEELRTYHYEVYVQILETFDIKHQFEPEYRIGKAPLADEVADMRIRSFAHSRKLEAQKEARWDTLSDAIQGFKEQLEKGKLALKDESENMYDVK</sequence>
<dbReference type="EMBL" id="CAWYQH010000102">
    <property type="protein sequence ID" value="CAK8686236.1"/>
    <property type="molecule type" value="Genomic_DNA"/>
</dbReference>
<keyword evidence="3" id="KW-0687">Ribonucleoprotein</keyword>
<evidence type="ECO:0000313" key="5">
    <source>
        <dbReference type="Proteomes" id="UP001642483"/>
    </source>
</evidence>
<dbReference type="Proteomes" id="UP001642483">
    <property type="component" value="Unassembled WGS sequence"/>
</dbReference>
<comment type="similarity">
    <text evidence="1">Belongs to the universal ribosomal protein uS15 family.</text>
</comment>
<name>A0ABP0G5X2_CLALP</name>
<dbReference type="PANTHER" id="PTHR46685">
    <property type="entry name" value="28S RIBOSOMAL PROTEIN S15, MITOCHONDRIAL"/>
    <property type="match status" value="1"/>
</dbReference>
<reference evidence="4 5" key="1">
    <citation type="submission" date="2024-02" db="EMBL/GenBank/DDBJ databases">
        <authorList>
            <person name="Daric V."/>
            <person name="Darras S."/>
        </authorList>
    </citation>
    <scope>NUCLEOTIDE SEQUENCE [LARGE SCALE GENOMIC DNA]</scope>
</reference>
<dbReference type="InterPro" id="IPR052137">
    <property type="entry name" value="uS15_ribosomal"/>
</dbReference>
<organism evidence="4 5">
    <name type="scientific">Clavelina lepadiformis</name>
    <name type="common">Light-bulb sea squirt</name>
    <name type="synonym">Ascidia lepadiformis</name>
    <dbReference type="NCBI Taxonomy" id="159417"/>
    <lineage>
        <taxon>Eukaryota</taxon>
        <taxon>Metazoa</taxon>
        <taxon>Chordata</taxon>
        <taxon>Tunicata</taxon>
        <taxon>Ascidiacea</taxon>
        <taxon>Aplousobranchia</taxon>
        <taxon>Clavelinidae</taxon>
        <taxon>Clavelina</taxon>
    </lineage>
</organism>
<gene>
    <name evidence="4" type="ORF">CVLEPA_LOCUS18188</name>
</gene>
<evidence type="ECO:0000256" key="2">
    <source>
        <dbReference type="ARBA" id="ARBA00022980"/>
    </source>
</evidence>
<evidence type="ECO:0008006" key="6">
    <source>
        <dbReference type="Google" id="ProtNLM"/>
    </source>
</evidence>
<proteinExistence type="inferred from homology"/>
<protein>
    <recommendedName>
        <fullName evidence="6">Mitochondrial ribosomal protein S15</fullName>
    </recommendedName>
</protein>